<name>A0ABP0HWK8_9DINO</name>
<dbReference type="Proteomes" id="UP001642464">
    <property type="component" value="Unassembled WGS sequence"/>
</dbReference>
<comment type="caution">
    <text evidence="1">The sequence shown here is derived from an EMBL/GenBank/DDBJ whole genome shotgun (WGS) entry which is preliminary data.</text>
</comment>
<organism evidence="1 2">
    <name type="scientific">Durusdinium trenchii</name>
    <dbReference type="NCBI Taxonomy" id="1381693"/>
    <lineage>
        <taxon>Eukaryota</taxon>
        <taxon>Sar</taxon>
        <taxon>Alveolata</taxon>
        <taxon>Dinophyceae</taxon>
        <taxon>Suessiales</taxon>
        <taxon>Symbiodiniaceae</taxon>
        <taxon>Durusdinium</taxon>
    </lineage>
</organism>
<protein>
    <submittedName>
        <fullName evidence="1">Uncharacterized protein LOC106156453</fullName>
    </submittedName>
</protein>
<sequence length="131" mass="14374">MLYLNDGFSGGATNFFKDTLPIKHSSASGEIVQGDKTYLTERIAVTAGSALVFTQQTLLHEGEQVTSGQKYALRSDIMFTRTTKRELTPQEIEGGEALQRAKDAEAKGDLDDAVLNYRRAFKLDPSLEATV</sequence>
<reference evidence="1 2" key="1">
    <citation type="submission" date="2024-02" db="EMBL/GenBank/DDBJ databases">
        <authorList>
            <person name="Chen Y."/>
            <person name="Shah S."/>
            <person name="Dougan E. K."/>
            <person name="Thang M."/>
            <person name="Chan C."/>
        </authorList>
    </citation>
    <scope>NUCLEOTIDE SEQUENCE [LARGE SCALE GENOMIC DNA]</scope>
</reference>
<dbReference type="Gene3D" id="2.60.120.620">
    <property type="entry name" value="q2cbj1_9rhob like domain"/>
    <property type="match status" value="1"/>
</dbReference>
<accession>A0ABP0HWK8</accession>
<evidence type="ECO:0000313" key="2">
    <source>
        <dbReference type="Proteomes" id="UP001642464"/>
    </source>
</evidence>
<dbReference type="EMBL" id="CAXAMM010001809">
    <property type="protein sequence ID" value="CAK8993514.1"/>
    <property type="molecule type" value="Genomic_DNA"/>
</dbReference>
<evidence type="ECO:0000313" key="1">
    <source>
        <dbReference type="EMBL" id="CAK8993514.1"/>
    </source>
</evidence>
<proteinExistence type="predicted"/>
<keyword evidence="2" id="KW-1185">Reference proteome</keyword>
<gene>
    <name evidence="1" type="ORF">SCF082_LOCUS3531</name>
</gene>